<dbReference type="AlphaFoldDB" id="A0A133UD91"/>
<reference evidence="2 3" key="1">
    <citation type="journal article" date="2016" name="Sci. Rep.">
        <title>Metabolic traits of an uncultured archaeal lineage -MSBL1- from brine pools of the Red Sea.</title>
        <authorList>
            <person name="Mwirichia R."/>
            <person name="Alam I."/>
            <person name="Rashid M."/>
            <person name="Vinu M."/>
            <person name="Ba-Alawi W."/>
            <person name="Anthony Kamau A."/>
            <person name="Kamanda Ngugi D."/>
            <person name="Goker M."/>
            <person name="Klenk H.P."/>
            <person name="Bajic V."/>
            <person name="Stingl U."/>
        </authorList>
    </citation>
    <scope>NUCLEOTIDE SEQUENCE [LARGE SCALE GENOMIC DNA]</scope>
    <source>
        <strain evidence="2">SCGC-AAA259E17</strain>
    </source>
</reference>
<protein>
    <submittedName>
        <fullName evidence="2">Uncharacterized protein</fullName>
    </submittedName>
</protein>
<evidence type="ECO:0000313" key="2">
    <source>
        <dbReference type="EMBL" id="KXA92157.1"/>
    </source>
</evidence>
<feature type="compositionally biased region" description="Basic and acidic residues" evidence="1">
    <location>
        <begin position="73"/>
        <end position="89"/>
    </location>
</feature>
<accession>A0A133UD91</accession>
<feature type="compositionally biased region" description="Basic and acidic residues" evidence="1">
    <location>
        <begin position="98"/>
        <end position="117"/>
    </location>
</feature>
<proteinExistence type="predicted"/>
<gene>
    <name evidence="2" type="ORF">AKJ64_03895</name>
</gene>
<keyword evidence="3" id="KW-1185">Reference proteome</keyword>
<evidence type="ECO:0000313" key="3">
    <source>
        <dbReference type="Proteomes" id="UP000070373"/>
    </source>
</evidence>
<evidence type="ECO:0000256" key="1">
    <source>
        <dbReference type="SAM" id="MobiDB-lite"/>
    </source>
</evidence>
<dbReference type="EMBL" id="LHXN01000074">
    <property type="protein sequence ID" value="KXA92157.1"/>
    <property type="molecule type" value="Genomic_DNA"/>
</dbReference>
<feature type="region of interest" description="Disordered" evidence="1">
    <location>
        <begin position="1"/>
        <end position="37"/>
    </location>
</feature>
<feature type="compositionally biased region" description="Basic and acidic residues" evidence="1">
    <location>
        <begin position="1"/>
        <end position="27"/>
    </location>
</feature>
<sequence length="579" mass="66275">EGDKQEQGEEKTAEPVEEGVEKREKLSPEFSPPEQKWVGTFAVGKPQAEFKSIDAGLKSDQIGTLDSRSAKAQFEDREKESKPTIDAEKNPPQPSFKEVNRPRLLKTEKKENPEDMKVGPAKISNLKGEKETLASGGELETPARKPIIKRGKEIALQKEEMEVEVRQIAVQLEEIEDEEVETGERQKRATSASTGGKEEQFEIGIEPIYPDLDVWPLSEDNNLPSDESLLFYILKPDAEKGLELFLDLLGRETEDRGAYRNRCKFSLNELREEIKKDEEFYRFNPVIFEGDTEKENLDTVRDILEASGFRYVLLCDDRERINEEIIDELETEVSGGKYTRVRLKDLAELDLKHFARIVGGIKCISPSKFSNEELQIAIEQSGKNLNKLYNRVSIPGDELSSCADRYLHPEVEGIEGESREHHVMRSIAYRALKQISEIDKMASSEERIWKEDSAGITGVGAENEIKIEYDRGTKVADFYVSGQKEGTNGGEDIWVEVETLRNTNPPLEEVRKKLWGLKGVKKSIDELWLIFPYRKIFAYGSRQFQNFRNKILEDLVEVNQNPELRMFFADFYGQSLKYL</sequence>
<name>A0A133UD91_9EURY</name>
<feature type="region of interest" description="Disordered" evidence="1">
    <location>
        <begin position="176"/>
        <end position="198"/>
    </location>
</feature>
<organism evidence="2 3">
    <name type="scientific">candidate division MSBL1 archaeon SCGC-AAA259E17</name>
    <dbReference type="NCBI Taxonomy" id="1698263"/>
    <lineage>
        <taxon>Archaea</taxon>
        <taxon>Methanobacteriati</taxon>
        <taxon>Methanobacteriota</taxon>
        <taxon>candidate division MSBL1</taxon>
    </lineage>
</organism>
<comment type="caution">
    <text evidence="2">The sequence shown here is derived from an EMBL/GenBank/DDBJ whole genome shotgun (WGS) entry which is preliminary data.</text>
</comment>
<feature type="region of interest" description="Disordered" evidence="1">
    <location>
        <begin position="54"/>
        <end position="139"/>
    </location>
</feature>
<dbReference type="Proteomes" id="UP000070373">
    <property type="component" value="Unassembled WGS sequence"/>
</dbReference>
<feature type="non-terminal residue" evidence="2">
    <location>
        <position position="1"/>
    </location>
</feature>